<feature type="compositionally biased region" description="Low complexity" evidence="1">
    <location>
        <begin position="50"/>
        <end position="59"/>
    </location>
</feature>
<gene>
    <name evidence="2" type="ORF">SK128_020165</name>
</gene>
<sequence length="409" mass="45318">MVCIKWEEQRVNEETENEIGSESLVSQLQQPGGIKRSSSTDGPEAKRARVSVGGSSRGSIDISKPMDKNQADAVVYFLLRLACQVNESTTSPGMIAPGEALSRRCVLLLKRALKLDMWPNADPKLVWLDKLFLNLESAQPNLSNVCVGLEVLTYLIGTLRNEQILGAMRGLTRGLVACMTCTNIRVVRLTHALLTRLMSTFPTEPTSSSVASRFEELEELYARIAKIIVEGLTSYEKNANAVPALLFSTLMILKAACQNNPCYIDRQIMPFMKVLQKMVRDHLSHTTSDNSSAASSPEPTFFCYGLSPFFVILFVNAHPYTLQTSLNNMILLKLIYSYLPPLPVYSGAIHAVLQSLRLCGVSGKGESLPSLKHTLNSFAFITFDSHSSSQPSTLVTLQPCKYERRYKCH</sequence>
<dbReference type="Proteomes" id="UP001381693">
    <property type="component" value="Unassembled WGS sequence"/>
</dbReference>
<reference evidence="2 3" key="1">
    <citation type="submission" date="2023-11" db="EMBL/GenBank/DDBJ databases">
        <title>Halocaridina rubra genome assembly.</title>
        <authorList>
            <person name="Smith C."/>
        </authorList>
    </citation>
    <scope>NUCLEOTIDE SEQUENCE [LARGE SCALE GENOMIC DNA]</scope>
    <source>
        <strain evidence="2">EP-1</strain>
        <tissue evidence="2">Whole</tissue>
    </source>
</reference>
<organism evidence="2 3">
    <name type="scientific">Halocaridina rubra</name>
    <name type="common">Hawaiian red shrimp</name>
    <dbReference type="NCBI Taxonomy" id="373956"/>
    <lineage>
        <taxon>Eukaryota</taxon>
        <taxon>Metazoa</taxon>
        <taxon>Ecdysozoa</taxon>
        <taxon>Arthropoda</taxon>
        <taxon>Crustacea</taxon>
        <taxon>Multicrustacea</taxon>
        <taxon>Malacostraca</taxon>
        <taxon>Eumalacostraca</taxon>
        <taxon>Eucarida</taxon>
        <taxon>Decapoda</taxon>
        <taxon>Pleocyemata</taxon>
        <taxon>Caridea</taxon>
        <taxon>Atyoidea</taxon>
        <taxon>Atyidae</taxon>
        <taxon>Halocaridina</taxon>
    </lineage>
</organism>
<dbReference type="AlphaFoldDB" id="A0AAN9AA28"/>
<comment type="caution">
    <text evidence="2">The sequence shown here is derived from an EMBL/GenBank/DDBJ whole genome shotgun (WGS) entry which is preliminary data.</text>
</comment>
<name>A0AAN9AA28_HALRR</name>
<evidence type="ECO:0000313" key="2">
    <source>
        <dbReference type="EMBL" id="KAK7075697.1"/>
    </source>
</evidence>
<feature type="region of interest" description="Disordered" evidence="1">
    <location>
        <begin position="15"/>
        <end position="63"/>
    </location>
</feature>
<dbReference type="InterPro" id="IPR046805">
    <property type="entry name" value="Tra1_ring"/>
</dbReference>
<protein>
    <submittedName>
        <fullName evidence="2">Uncharacterized protein</fullName>
    </submittedName>
</protein>
<dbReference type="EMBL" id="JAXCGZ010010241">
    <property type="protein sequence ID" value="KAK7075697.1"/>
    <property type="molecule type" value="Genomic_DNA"/>
</dbReference>
<accession>A0AAN9AA28</accession>
<proteinExistence type="predicted"/>
<evidence type="ECO:0000313" key="3">
    <source>
        <dbReference type="Proteomes" id="UP001381693"/>
    </source>
</evidence>
<keyword evidence="3" id="KW-1185">Reference proteome</keyword>
<evidence type="ECO:0000256" key="1">
    <source>
        <dbReference type="SAM" id="MobiDB-lite"/>
    </source>
</evidence>
<dbReference type="Pfam" id="PF20206">
    <property type="entry name" value="Tra1_ring"/>
    <property type="match status" value="1"/>
</dbReference>
<feature type="compositionally biased region" description="Polar residues" evidence="1">
    <location>
        <begin position="23"/>
        <end position="41"/>
    </location>
</feature>